<dbReference type="Gene3D" id="2.40.40.10">
    <property type="entry name" value="RlpA-like domain"/>
    <property type="match status" value="1"/>
</dbReference>
<dbReference type="InterPro" id="IPR036908">
    <property type="entry name" value="RlpA-like_sf"/>
</dbReference>
<dbReference type="EMBL" id="QGML01004089">
    <property type="protein sequence ID" value="TVY86161.1"/>
    <property type="molecule type" value="Genomic_DNA"/>
</dbReference>
<dbReference type="PANTHER" id="PTHR31836">
    <property type="match status" value="1"/>
</dbReference>
<gene>
    <name evidence="4" type="ORF">LAWI1_G008770</name>
</gene>
<evidence type="ECO:0000256" key="3">
    <source>
        <dbReference type="SAM" id="SignalP"/>
    </source>
</evidence>
<feature type="chain" id="PRO_5021746837" evidence="3">
    <location>
        <begin position="19"/>
        <end position="324"/>
    </location>
</feature>
<feature type="compositionally biased region" description="Polar residues" evidence="2">
    <location>
        <begin position="126"/>
        <end position="157"/>
    </location>
</feature>
<dbReference type="CDD" id="cd22191">
    <property type="entry name" value="DPBB_RlpA_EXP_N-like"/>
    <property type="match status" value="1"/>
</dbReference>
<proteinExistence type="predicted"/>
<keyword evidence="5" id="KW-1185">Reference proteome</keyword>
<evidence type="ECO:0000256" key="1">
    <source>
        <dbReference type="ARBA" id="ARBA00022729"/>
    </source>
</evidence>
<organism evidence="4 5">
    <name type="scientific">Lachnellula willkommii</name>
    <dbReference type="NCBI Taxonomy" id="215461"/>
    <lineage>
        <taxon>Eukaryota</taxon>
        <taxon>Fungi</taxon>
        <taxon>Dikarya</taxon>
        <taxon>Ascomycota</taxon>
        <taxon>Pezizomycotina</taxon>
        <taxon>Leotiomycetes</taxon>
        <taxon>Helotiales</taxon>
        <taxon>Lachnaceae</taxon>
        <taxon>Lachnellula</taxon>
    </lineage>
</organism>
<sequence length="324" mass="32780">MKSTTLALTSLLATAAMAQPHRQHQHQHAKKDIVWHTDWVAVTETIGITTTIWVGGDQAPATSAVSEAASAPASSSTAAVEDAKYANAGYKSQAAPSIPAVVAPSVVATPAQVQSASSSESVYVAPTTSSSTSVYVEPTTSSSTPVYVEPTTSSSTPVYVAPTSSASAQASASSGGSSHGATVATTPLAGSGSNGIGTGMVTPTCGTAGLSDCAGDITYYEAADSTTGRSTCGTMNDGTVEKVVALSHYMMGLQSNSGIGDDANPYCGKTVTVVYGGSSVQAKVVDKCMGCEYGDIDLSHATFGALTPEWESLGRQPATWYFSD</sequence>
<comment type="caution">
    <text evidence="4">The sequence shown here is derived from an EMBL/GenBank/DDBJ whole genome shotgun (WGS) entry which is preliminary data.</text>
</comment>
<reference evidence="4 5" key="1">
    <citation type="submission" date="2018-05" db="EMBL/GenBank/DDBJ databases">
        <title>Genome sequencing and assembly of the regulated plant pathogen Lachnellula willkommii and related sister species for the development of diagnostic species identification markers.</title>
        <authorList>
            <person name="Giroux E."/>
            <person name="Bilodeau G."/>
        </authorList>
    </citation>
    <scope>NUCLEOTIDE SEQUENCE [LARGE SCALE GENOMIC DNA]</scope>
    <source>
        <strain evidence="4 5">CBS 172.35</strain>
    </source>
</reference>
<evidence type="ECO:0000313" key="4">
    <source>
        <dbReference type="EMBL" id="TVY86161.1"/>
    </source>
</evidence>
<keyword evidence="1 3" id="KW-0732">Signal</keyword>
<dbReference type="PANTHER" id="PTHR31836:SF28">
    <property type="entry name" value="SRCR DOMAIN-CONTAINING PROTEIN-RELATED"/>
    <property type="match status" value="1"/>
</dbReference>
<name>A0A559LZM2_9HELO</name>
<dbReference type="SUPFAM" id="SSF50685">
    <property type="entry name" value="Barwin-like endoglucanases"/>
    <property type="match status" value="1"/>
</dbReference>
<dbReference type="Proteomes" id="UP000315522">
    <property type="component" value="Unassembled WGS sequence"/>
</dbReference>
<accession>A0A559LZM2</accession>
<dbReference type="AlphaFoldDB" id="A0A559LZM2"/>
<evidence type="ECO:0000256" key="2">
    <source>
        <dbReference type="SAM" id="MobiDB-lite"/>
    </source>
</evidence>
<feature type="region of interest" description="Disordered" evidence="2">
    <location>
        <begin position="117"/>
        <end position="160"/>
    </location>
</feature>
<feature type="signal peptide" evidence="3">
    <location>
        <begin position="1"/>
        <end position="18"/>
    </location>
</feature>
<protein>
    <submittedName>
        <fullName evidence="4">Allergen Asp f 7-like protein</fullName>
    </submittedName>
</protein>
<dbReference type="InterPro" id="IPR051477">
    <property type="entry name" value="Expansin_CellWall"/>
</dbReference>
<evidence type="ECO:0000313" key="5">
    <source>
        <dbReference type="Proteomes" id="UP000315522"/>
    </source>
</evidence>